<dbReference type="Gene3D" id="1.10.8.60">
    <property type="match status" value="1"/>
</dbReference>
<dbReference type="SMART" id="SM00091">
    <property type="entry name" value="PAS"/>
    <property type="match status" value="2"/>
</dbReference>
<dbReference type="NCBIfam" id="TIGR00229">
    <property type="entry name" value="sensory_box"/>
    <property type="match status" value="1"/>
</dbReference>
<dbReference type="InterPro" id="IPR002197">
    <property type="entry name" value="HTH_Fis"/>
</dbReference>
<feature type="domain" description="Sigma-54 factor interaction" evidence="6">
    <location>
        <begin position="269"/>
        <end position="499"/>
    </location>
</feature>
<dbReference type="SUPFAM" id="SSF55785">
    <property type="entry name" value="PYP-like sensor domain (PAS domain)"/>
    <property type="match status" value="1"/>
</dbReference>
<dbReference type="PROSITE" id="PS50112">
    <property type="entry name" value="PAS"/>
    <property type="match status" value="1"/>
</dbReference>
<feature type="domain" description="PAC" evidence="8">
    <location>
        <begin position="97"/>
        <end position="149"/>
    </location>
</feature>
<evidence type="ECO:0000313" key="10">
    <source>
        <dbReference type="Proteomes" id="UP001163255"/>
    </source>
</evidence>
<dbReference type="EMBL" id="CP103300">
    <property type="protein sequence ID" value="UYM18046.1"/>
    <property type="molecule type" value="Genomic_DNA"/>
</dbReference>
<dbReference type="InterPro" id="IPR035965">
    <property type="entry name" value="PAS-like_dom_sf"/>
</dbReference>
<dbReference type="Pfam" id="PF08447">
    <property type="entry name" value="PAS_3"/>
    <property type="match status" value="1"/>
</dbReference>
<dbReference type="Gene3D" id="1.10.10.60">
    <property type="entry name" value="Homeodomain-like"/>
    <property type="match status" value="1"/>
</dbReference>
<dbReference type="SMART" id="SM00086">
    <property type="entry name" value="PAC"/>
    <property type="match status" value="1"/>
</dbReference>
<evidence type="ECO:0000256" key="1">
    <source>
        <dbReference type="ARBA" id="ARBA00022741"/>
    </source>
</evidence>
<protein>
    <submittedName>
        <fullName evidence="9">Sigma 54-interacting transcriptional regulator</fullName>
    </submittedName>
</protein>
<evidence type="ECO:0000259" key="8">
    <source>
        <dbReference type="PROSITE" id="PS50113"/>
    </source>
</evidence>
<keyword evidence="3" id="KW-0805">Transcription regulation</keyword>
<dbReference type="Pfam" id="PF25601">
    <property type="entry name" value="AAA_lid_14"/>
    <property type="match status" value="1"/>
</dbReference>
<dbReference type="PANTHER" id="PTHR32071">
    <property type="entry name" value="TRANSCRIPTIONAL REGULATORY PROTEIN"/>
    <property type="match status" value="1"/>
</dbReference>
<organism evidence="9 10">
    <name type="scientific">Endozoicomonas euniceicola</name>
    <dbReference type="NCBI Taxonomy" id="1234143"/>
    <lineage>
        <taxon>Bacteria</taxon>
        <taxon>Pseudomonadati</taxon>
        <taxon>Pseudomonadota</taxon>
        <taxon>Gammaproteobacteria</taxon>
        <taxon>Oceanospirillales</taxon>
        <taxon>Endozoicomonadaceae</taxon>
        <taxon>Endozoicomonas</taxon>
    </lineage>
</organism>
<dbReference type="Gene3D" id="3.30.450.20">
    <property type="entry name" value="PAS domain"/>
    <property type="match status" value="2"/>
</dbReference>
<name>A0ABY6H194_9GAMM</name>
<dbReference type="SMART" id="SM00382">
    <property type="entry name" value="AAA"/>
    <property type="match status" value="1"/>
</dbReference>
<dbReference type="SUPFAM" id="SSF52540">
    <property type="entry name" value="P-loop containing nucleoside triphosphate hydrolases"/>
    <property type="match status" value="1"/>
</dbReference>
<dbReference type="CDD" id="cd00130">
    <property type="entry name" value="PAS"/>
    <property type="match status" value="1"/>
</dbReference>
<keyword evidence="2" id="KW-0067">ATP-binding</keyword>
<dbReference type="InterPro" id="IPR009057">
    <property type="entry name" value="Homeodomain-like_sf"/>
</dbReference>
<dbReference type="InterPro" id="IPR000700">
    <property type="entry name" value="PAS-assoc_C"/>
</dbReference>
<dbReference type="SUPFAM" id="SSF46689">
    <property type="entry name" value="Homeodomain-like"/>
    <property type="match status" value="1"/>
</dbReference>
<accession>A0ABY6H194</accession>
<dbReference type="Gene3D" id="3.40.50.300">
    <property type="entry name" value="P-loop containing nucleotide triphosphate hydrolases"/>
    <property type="match status" value="1"/>
</dbReference>
<keyword evidence="10" id="KW-1185">Reference proteome</keyword>
<dbReference type="Pfam" id="PF00158">
    <property type="entry name" value="Sigma54_activat"/>
    <property type="match status" value="1"/>
</dbReference>
<gene>
    <name evidence="9" type="ORF">NX720_09110</name>
</gene>
<dbReference type="InterPro" id="IPR058031">
    <property type="entry name" value="AAA_lid_NorR"/>
</dbReference>
<dbReference type="PROSITE" id="PS00676">
    <property type="entry name" value="SIGMA54_INTERACT_2"/>
    <property type="match status" value="1"/>
</dbReference>
<sequence length="606" mass="67973">MNSLDSHKNCPDASKNQLLPVDFLPVDIDDMSELVTRQTLDMKLLYANKAYCDFTGKSPSELLGKNEMAFVHPEDRDKLIHYIHSHVLNSPDSHSKKSITLRFINSLGKTAWIEWTGHLILDDYGKPSEFQAVGRDITREKSSIENILTRINETVFTIDESGNIEALNNMLEKQLSLSVQKLEKALNNTLFSSSGPVQQLLQTGIECKNIEITLPRKKSNARYLLSGTLLEQTSDAPKKALIILQPLTTINSVANHSTKATTQYTFDTIITNNKKMQQAIKYARLFANNNSNILITGESGTGKELFAQSIHNVSNRKNGPFVAINCGAIPKDLIGSELFGYVEGAFTGAKKGGQTGKFEQASGGTLFLDEIGDMPLEQQVALLRVIQESQIMRIGDNKSIPVDVRVICATHKDLLTEIHNKNFRQDLYYRLNVMSIDIPPLRERGSDVALLFDHFMEKITTTVGLPVKPCSPEVIDCLCDYPWPGNVRELQNTVERLYYIASDESITVNHLPDNIRKHFNLDSHLESHLNNHLDNTPYNNAPQAKSTKSTLSDIRKNRQANTCNTEKVVIQTVLNKHNGNVSRTAKAMEVSRSTLYRKMRAYNLLS</sequence>
<dbReference type="InterPro" id="IPR027417">
    <property type="entry name" value="P-loop_NTPase"/>
</dbReference>
<evidence type="ECO:0000259" key="6">
    <source>
        <dbReference type="PROSITE" id="PS50045"/>
    </source>
</evidence>
<reference evidence="9" key="1">
    <citation type="submission" date="2022-10" db="EMBL/GenBank/DDBJ databases">
        <title>Completed Genome Sequence of two octocoral isolated bacterium, Endozoicomonas euniceicola EF212T and Endozoicomonas gorgoniicola PS125T.</title>
        <authorList>
            <person name="Chiou Y.-J."/>
            <person name="Chen Y.-H."/>
        </authorList>
    </citation>
    <scope>NUCLEOTIDE SEQUENCE</scope>
    <source>
        <strain evidence="9">EF212</strain>
    </source>
</reference>
<dbReference type="PROSITE" id="PS00688">
    <property type="entry name" value="SIGMA54_INTERACT_3"/>
    <property type="match status" value="1"/>
</dbReference>
<feature type="domain" description="PAS" evidence="7">
    <location>
        <begin position="28"/>
        <end position="90"/>
    </location>
</feature>
<dbReference type="RefSeq" id="WP_262600817.1">
    <property type="nucleotide sequence ID" value="NZ_CP103300.1"/>
</dbReference>
<dbReference type="Proteomes" id="UP001163255">
    <property type="component" value="Chromosome"/>
</dbReference>
<evidence type="ECO:0000256" key="5">
    <source>
        <dbReference type="ARBA" id="ARBA00023163"/>
    </source>
</evidence>
<dbReference type="InterPro" id="IPR025944">
    <property type="entry name" value="Sigma_54_int_dom_CS"/>
</dbReference>
<dbReference type="InterPro" id="IPR003593">
    <property type="entry name" value="AAA+_ATPase"/>
</dbReference>
<keyword evidence="1" id="KW-0547">Nucleotide-binding</keyword>
<dbReference type="InterPro" id="IPR000014">
    <property type="entry name" value="PAS"/>
</dbReference>
<dbReference type="PROSITE" id="PS50045">
    <property type="entry name" value="SIGMA54_INTERACT_4"/>
    <property type="match status" value="1"/>
</dbReference>
<evidence type="ECO:0000256" key="4">
    <source>
        <dbReference type="ARBA" id="ARBA00023125"/>
    </source>
</evidence>
<keyword evidence="5" id="KW-0804">Transcription</keyword>
<dbReference type="PRINTS" id="PR01590">
    <property type="entry name" value="HTHFIS"/>
</dbReference>
<evidence type="ECO:0000256" key="2">
    <source>
        <dbReference type="ARBA" id="ARBA00022840"/>
    </source>
</evidence>
<evidence type="ECO:0000259" key="7">
    <source>
        <dbReference type="PROSITE" id="PS50112"/>
    </source>
</evidence>
<dbReference type="InterPro" id="IPR001610">
    <property type="entry name" value="PAC"/>
</dbReference>
<dbReference type="PROSITE" id="PS50113">
    <property type="entry name" value="PAC"/>
    <property type="match status" value="1"/>
</dbReference>
<dbReference type="InterPro" id="IPR013655">
    <property type="entry name" value="PAS_fold_3"/>
</dbReference>
<dbReference type="PANTHER" id="PTHR32071:SF57">
    <property type="entry name" value="C4-DICARBOXYLATE TRANSPORT TRANSCRIPTIONAL REGULATORY PROTEIN DCTD"/>
    <property type="match status" value="1"/>
</dbReference>
<evidence type="ECO:0000313" key="9">
    <source>
        <dbReference type="EMBL" id="UYM18046.1"/>
    </source>
</evidence>
<dbReference type="InterPro" id="IPR025943">
    <property type="entry name" value="Sigma_54_int_dom_ATP-bd_2"/>
</dbReference>
<keyword evidence="4" id="KW-0238">DNA-binding</keyword>
<dbReference type="PROSITE" id="PS00675">
    <property type="entry name" value="SIGMA54_INTERACT_1"/>
    <property type="match status" value="1"/>
</dbReference>
<evidence type="ECO:0000256" key="3">
    <source>
        <dbReference type="ARBA" id="ARBA00023015"/>
    </source>
</evidence>
<proteinExistence type="predicted"/>
<dbReference type="CDD" id="cd00009">
    <property type="entry name" value="AAA"/>
    <property type="match status" value="1"/>
</dbReference>
<dbReference type="InterPro" id="IPR025662">
    <property type="entry name" value="Sigma_54_int_dom_ATP-bd_1"/>
</dbReference>
<dbReference type="Pfam" id="PF02954">
    <property type="entry name" value="HTH_8"/>
    <property type="match status" value="1"/>
</dbReference>
<dbReference type="InterPro" id="IPR002078">
    <property type="entry name" value="Sigma_54_int"/>
</dbReference>